<name>A0ACC2SYE0_9FUNG</name>
<reference evidence="1" key="1">
    <citation type="submission" date="2022-04" db="EMBL/GenBank/DDBJ databases">
        <title>Genome of the entomopathogenic fungus Entomophthora muscae.</title>
        <authorList>
            <person name="Elya C."/>
            <person name="Lovett B.R."/>
            <person name="Lee E."/>
            <person name="Macias A.M."/>
            <person name="Hajek A.E."/>
            <person name="De Bivort B.L."/>
            <person name="Kasson M.T."/>
            <person name="De Fine Licht H.H."/>
            <person name="Stajich J.E."/>
        </authorList>
    </citation>
    <scope>NUCLEOTIDE SEQUENCE</scope>
    <source>
        <strain evidence="1">Berkeley</strain>
    </source>
</reference>
<sequence length="432" mass="48479">MDVEDIAQQIKSAQLDTTKDDSKVELALVTKKELSTKTPSRRLVNKIPDEILNNELLNLAMKQLPSNYNFEIHKTIWQIKRANAKKVALQFPEGILMFSCTISDILERFCEVTTLIMGDVTYGACCVDDYTAKALGCDFLVHYGHSCLVPVDITTIKTMYVFVDIGIDVQHFIETVKFNFSAGTKIALVGTIQFGTAIQTATQILSTEYTVLVPQSKPLSPGEILGCTAPQLKEQDALIYLGDGRFHLEAAMIANPELAAYRYDPYSKKFTREHYDHQEMHSVRKHAIQTAKSAKHFGLILGTLGRQGSPVILKTLQKKLEDRGLTYTTVLMSEIFPSKLSEFKEIDAWIQVACPRLSIDWGYAFTRPLLTPYELAVAIESIDYKETYPMDFYANDSLGPWTVNHGKKVRKSNRSRPATTPKPCCDVPCAKS</sequence>
<evidence type="ECO:0000313" key="2">
    <source>
        <dbReference type="Proteomes" id="UP001165960"/>
    </source>
</evidence>
<organism evidence="1 2">
    <name type="scientific">Entomophthora muscae</name>
    <dbReference type="NCBI Taxonomy" id="34485"/>
    <lineage>
        <taxon>Eukaryota</taxon>
        <taxon>Fungi</taxon>
        <taxon>Fungi incertae sedis</taxon>
        <taxon>Zoopagomycota</taxon>
        <taxon>Entomophthoromycotina</taxon>
        <taxon>Entomophthoromycetes</taxon>
        <taxon>Entomophthorales</taxon>
        <taxon>Entomophthoraceae</taxon>
        <taxon>Entomophthora</taxon>
    </lineage>
</organism>
<dbReference type="Proteomes" id="UP001165960">
    <property type="component" value="Unassembled WGS sequence"/>
</dbReference>
<keyword evidence="1" id="KW-0808">Transferase</keyword>
<comment type="caution">
    <text evidence="1">The sequence shown here is derived from an EMBL/GenBank/DDBJ whole genome shotgun (WGS) entry which is preliminary data.</text>
</comment>
<evidence type="ECO:0000313" key="1">
    <source>
        <dbReference type="EMBL" id="KAJ9067390.1"/>
    </source>
</evidence>
<dbReference type="EC" id="2.5.1.108" evidence="1"/>
<dbReference type="EMBL" id="QTSX02004261">
    <property type="protein sequence ID" value="KAJ9067390.1"/>
    <property type="molecule type" value="Genomic_DNA"/>
</dbReference>
<accession>A0ACC2SYE0</accession>
<protein>
    <submittedName>
        <fullName evidence="1">Diphthamide biosynthesis protein 1</fullName>
        <ecNumber evidence="1">2.5.1.108</ecNumber>
    </submittedName>
</protein>
<gene>
    <name evidence="1" type="primary">DPH1_1</name>
    <name evidence="1" type="ORF">DSO57_1000298</name>
</gene>
<proteinExistence type="predicted"/>
<keyword evidence="2" id="KW-1185">Reference proteome</keyword>